<keyword evidence="2" id="KW-1185">Reference proteome</keyword>
<dbReference type="OrthoDB" id="9812358at2"/>
<accession>A0A3M8PXG1</accession>
<evidence type="ECO:0000313" key="1">
    <source>
        <dbReference type="EMBL" id="RNF47320.1"/>
    </source>
</evidence>
<dbReference type="PANTHER" id="PTHR43102:SF2">
    <property type="entry name" value="GAF DOMAIN-CONTAINING PROTEIN"/>
    <property type="match status" value="1"/>
</dbReference>
<proteinExistence type="predicted"/>
<sequence length="120" mass="13482">MEKPLEPSNEHARLNALLNTALLDSEPEKRFDRITLLAKAALNVPMVMVTLVDAERQWFKSKQGVSVTETSREVSFCAHTILDSDVFQVSDAREDANKSRACDNSFLIIEPDHVTSTYLC</sequence>
<evidence type="ECO:0008006" key="3">
    <source>
        <dbReference type="Google" id="ProtNLM"/>
    </source>
</evidence>
<dbReference type="SUPFAM" id="SSF55781">
    <property type="entry name" value="GAF domain-like"/>
    <property type="match status" value="1"/>
</dbReference>
<organism evidence="1 2">
    <name type="scientific">Marinomonas hwangdonensis</name>
    <dbReference type="NCBI Taxonomy" id="1053647"/>
    <lineage>
        <taxon>Bacteria</taxon>
        <taxon>Pseudomonadati</taxon>
        <taxon>Pseudomonadota</taxon>
        <taxon>Gammaproteobacteria</taxon>
        <taxon>Oceanospirillales</taxon>
        <taxon>Oceanospirillaceae</taxon>
        <taxon>Marinomonas</taxon>
    </lineage>
</organism>
<dbReference type="PANTHER" id="PTHR43102">
    <property type="entry name" value="SLR1143 PROTEIN"/>
    <property type="match status" value="1"/>
</dbReference>
<reference evidence="1 2" key="1">
    <citation type="journal article" date="2012" name="Int. J. Syst. Evol. Microbiol.">
        <title>Marinomonas hwangdonensis sp. nov., isolated from seawater.</title>
        <authorList>
            <person name="Jung Y.T."/>
            <person name="Oh T.K."/>
            <person name="Yoon J.H."/>
        </authorList>
    </citation>
    <scope>NUCLEOTIDE SEQUENCE [LARGE SCALE GENOMIC DNA]</scope>
    <source>
        <strain evidence="1 2">HDW-15</strain>
    </source>
</reference>
<comment type="caution">
    <text evidence="1">The sequence shown here is derived from an EMBL/GenBank/DDBJ whole genome shotgun (WGS) entry which is preliminary data.</text>
</comment>
<name>A0A3M8PXG1_9GAMM</name>
<dbReference type="AlphaFoldDB" id="A0A3M8PXG1"/>
<dbReference type="Proteomes" id="UP000280507">
    <property type="component" value="Unassembled WGS sequence"/>
</dbReference>
<protein>
    <recommendedName>
        <fullName evidence="3">GAF domain-containing protein</fullName>
    </recommendedName>
</protein>
<dbReference type="RefSeq" id="WP_123096863.1">
    <property type="nucleotide sequence ID" value="NZ_RIZG01000016.1"/>
</dbReference>
<evidence type="ECO:0000313" key="2">
    <source>
        <dbReference type="Proteomes" id="UP000280507"/>
    </source>
</evidence>
<dbReference type="EMBL" id="RIZG01000016">
    <property type="protein sequence ID" value="RNF47320.1"/>
    <property type="molecule type" value="Genomic_DNA"/>
</dbReference>
<gene>
    <name evidence="1" type="ORF">EBI00_15625</name>
</gene>